<dbReference type="VEuPathDB" id="FungiDB:EMCG_04064"/>
<dbReference type="EMBL" id="LCZI01001311">
    <property type="protein sequence ID" value="KKZ61345.1"/>
    <property type="molecule type" value="Genomic_DNA"/>
</dbReference>
<gene>
    <name evidence="2" type="ORF">EMCG_04064</name>
</gene>
<accession>A0A0G2HUD4</accession>
<reference evidence="3" key="1">
    <citation type="journal article" date="2015" name="PLoS Genet.">
        <title>The dynamic genome and transcriptome of the human fungal pathogen Blastomyces and close relative Emmonsia.</title>
        <authorList>
            <person name="Munoz J.F."/>
            <person name="Gauthier G.M."/>
            <person name="Desjardins C.A."/>
            <person name="Gallo J.E."/>
            <person name="Holder J."/>
            <person name="Sullivan T.D."/>
            <person name="Marty A.J."/>
            <person name="Carmen J.C."/>
            <person name="Chen Z."/>
            <person name="Ding L."/>
            <person name="Gujja S."/>
            <person name="Magrini V."/>
            <person name="Misas E."/>
            <person name="Mitreva M."/>
            <person name="Priest M."/>
            <person name="Saif S."/>
            <person name="Whiston E.A."/>
            <person name="Young S."/>
            <person name="Zeng Q."/>
            <person name="Goldman W.E."/>
            <person name="Mardis E.R."/>
            <person name="Taylor J.W."/>
            <person name="McEwen J.G."/>
            <person name="Clay O.K."/>
            <person name="Klein B.S."/>
            <person name="Cuomo C.A."/>
        </authorList>
    </citation>
    <scope>NUCLEOTIDE SEQUENCE [LARGE SCALE GENOMIC DNA]</scope>
    <source>
        <strain evidence="3">UAMH 3008</strain>
    </source>
</reference>
<protein>
    <submittedName>
        <fullName evidence="2">Uncharacterized protein</fullName>
    </submittedName>
</protein>
<proteinExistence type="predicted"/>
<evidence type="ECO:0000256" key="1">
    <source>
        <dbReference type="SAM" id="MobiDB-lite"/>
    </source>
</evidence>
<evidence type="ECO:0000313" key="2">
    <source>
        <dbReference type="EMBL" id="KKZ61345.1"/>
    </source>
</evidence>
<dbReference type="Proteomes" id="UP000034164">
    <property type="component" value="Unassembled WGS sequence"/>
</dbReference>
<dbReference type="AlphaFoldDB" id="A0A0G2HUD4"/>
<comment type="caution">
    <text evidence="2">The sequence shown here is derived from an EMBL/GenBank/DDBJ whole genome shotgun (WGS) entry which is preliminary data.</text>
</comment>
<name>A0A0G2HUD4_9EURO</name>
<sequence length="115" mass="12964">MPHLYHAANLQRQGSDLSSCDKPQLSPADLGPALVQDDQAKSPSQMMRSMRERVFVYDWALDLSQSLPQEHPPSSISWLRAYIPSLDSVQRPAKCVPPHIIPVSILRSELVRHQL</sequence>
<organism evidence="2 3">
    <name type="scientific">[Emmonsia] crescens</name>
    <dbReference type="NCBI Taxonomy" id="73230"/>
    <lineage>
        <taxon>Eukaryota</taxon>
        <taxon>Fungi</taxon>
        <taxon>Dikarya</taxon>
        <taxon>Ascomycota</taxon>
        <taxon>Pezizomycotina</taxon>
        <taxon>Eurotiomycetes</taxon>
        <taxon>Eurotiomycetidae</taxon>
        <taxon>Onygenales</taxon>
        <taxon>Ajellomycetaceae</taxon>
        <taxon>Emergomyces</taxon>
    </lineage>
</organism>
<evidence type="ECO:0000313" key="3">
    <source>
        <dbReference type="Proteomes" id="UP000034164"/>
    </source>
</evidence>
<feature type="region of interest" description="Disordered" evidence="1">
    <location>
        <begin position="12"/>
        <end position="46"/>
    </location>
</feature>